<gene>
    <name evidence="2" type="ORF">SAMN05421730_100267</name>
</gene>
<protein>
    <submittedName>
        <fullName evidence="2">HD domain-containing protein</fullName>
    </submittedName>
</protein>
<dbReference type="EMBL" id="FMKA01000002">
    <property type="protein sequence ID" value="SCP95617.1"/>
    <property type="molecule type" value="Genomic_DNA"/>
</dbReference>
<dbReference type="OrthoDB" id="9804747at2"/>
<dbReference type="PROSITE" id="PS51832">
    <property type="entry name" value="HD_GYP"/>
    <property type="match status" value="1"/>
</dbReference>
<dbReference type="InterPro" id="IPR003607">
    <property type="entry name" value="HD/PDEase_dom"/>
</dbReference>
<accession>A0A1D3TPZ6</accession>
<dbReference type="PANTHER" id="PTHR43155">
    <property type="entry name" value="CYCLIC DI-GMP PHOSPHODIESTERASE PA4108-RELATED"/>
    <property type="match status" value="1"/>
</dbReference>
<keyword evidence="3" id="KW-1185">Reference proteome</keyword>
<dbReference type="InterPro" id="IPR037522">
    <property type="entry name" value="HD_GYP_dom"/>
</dbReference>
<dbReference type="STRING" id="1619234.SAMN05421730_100267"/>
<sequence>MRLVSTDMLSEDMVLAKNIYCGECLVIKSGYPNIHKYKDNLSNMGIRYVYIEDGKSTDIIVPDVITEKTRQNCKNVLIRTIGDFRKSNSLKLVDLTGSLEQMISDISRNQNVQVSLMDISVADEYTFSHCVSTTVYALLIGKRKNYSKRMLEMLGMGTILHDLGKILLDSNVMFKEGSLTKDQFNYVKLHTTSGYEVVSSCGNVPKAAQQILLNHHEKLNGTGYPRGLKEHEIDEFSKIAAIADVYDALTSDRCYRKKWSTNKALDYLIENSGTLFDAELVRLFMQQIAIYPNGSMVRLSDGRLAIVKDQNPNVPLRPKVRVIGDEYGNCCCYEEVDLMEVLSLTIVESELEITESA</sequence>
<organism evidence="2 3">
    <name type="scientific">Anaerobium acetethylicum</name>
    <dbReference type="NCBI Taxonomy" id="1619234"/>
    <lineage>
        <taxon>Bacteria</taxon>
        <taxon>Bacillati</taxon>
        <taxon>Bacillota</taxon>
        <taxon>Clostridia</taxon>
        <taxon>Lachnospirales</taxon>
        <taxon>Lachnospiraceae</taxon>
        <taxon>Anaerobium</taxon>
    </lineage>
</organism>
<dbReference type="SUPFAM" id="SSF109604">
    <property type="entry name" value="HD-domain/PDEase-like"/>
    <property type="match status" value="1"/>
</dbReference>
<feature type="domain" description="HD-GYP" evidence="1">
    <location>
        <begin position="104"/>
        <end position="300"/>
    </location>
</feature>
<dbReference type="Gene3D" id="1.10.3210.10">
    <property type="entry name" value="Hypothetical protein af1432"/>
    <property type="match status" value="1"/>
</dbReference>
<reference evidence="2 3" key="1">
    <citation type="submission" date="2016-09" db="EMBL/GenBank/DDBJ databases">
        <authorList>
            <person name="Capua I."/>
            <person name="De Benedictis P."/>
            <person name="Joannis T."/>
            <person name="Lombin L.H."/>
            <person name="Cattoli G."/>
        </authorList>
    </citation>
    <scope>NUCLEOTIDE SEQUENCE [LARGE SCALE GENOMIC DNA]</scope>
    <source>
        <strain evidence="2 3">GluBS11</strain>
    </source>
</reference>
<evidence type="ECO:0000313" key="2">
    <source>
        <dbReference type="EMBL" id="SCP95617.1"/>
    </source>
</evidence>
<evidence type="ECO:0000313" key="3">
    <source>
        <dbReference type="Proteomes" id="UP000199315"/>
    </source>
</evidence>
<dbReference type="PANTHER" id="PTHR43155:SF2">
    <property type="entry name" value="CYCLIC DI-GMP PHOSPHODIESTERASE PA4108"/>
    <property type="match status" value="1"/>
</dbReference>
<name>A0A1D3TPZ6_9FIRM</name>
<dbReference type="SMART" id="SM00471">
    <property type="entry name" value="HDc"/>
    <property type="match status" value="1"/>
</dbReference>
<dbReference type="Proteomes" id="UP000199315">
    <property type="component" value="Unassembled WGS sequence"/>
</dbReference>
<dbReference type="AlphaFoldDB" id="A0A1D3TPZ6"/>
<dbReference type="CDD" id="cd00077">
    <property type="entry name" value="HDc"/>
    <property type="match status" value="1"/>
</dbReference>
<evidence type="ECO:0000259" key="1">
    <source>
        <dbReference type="PROSITE" id="PS51832"/>
    </source>
</evidence>
<dbReference type="Pfam" id="PF13487">
    <property type="entry name" value="HD_5"/>
    <property type="match status" value="1"/>
</dbReference>
<proteinExistence type="predicted"/>
<dbReference type="RefSeq" id="WP_091230104.1">
    <property type="nucleotide sequence ID" value="NZ_FMKA01000002.1"/>
</dbReference>